<feature type="transmembrane region" description="Helical" evidence="7">
    <location>
        <begin position="36"/>
        <end position="58"/>
    </location>
</feature>
<keyword evidence="4 7" id="KW-0472">Membrane</keyword>
<reference evidence="9" key="2">
    <citation type="submission" date="2022-09" db="EMBL/GenBank/DDBJ databases">
        <title>Biosynthetic gene clusters of Dactylosporangioum fulvum.</title>
        <authorList>
            <person name="Caradec T."/>
        </authorList>
    </citation>
    <scope>NUCLEOTIDE SEQUENCE</scope>
    <source>
        <strain evidence="9">NRRL B-16292</strain>
    </source>
</reference>
<comment type="subcellular location">
    <subcellularLocation>
        <location evidence="7">Cell membrane</location>
        <topology evidence="7">Single-pass membrane protein</topology>
    </subcellularLocation>
</comment>
<dbReference type="PANTHER" id="PTHR30518">
    <property type="entry name" value="ENDOLYTIC MUREIN TRANSGLYCOSYLASE"/>
    <property type="match status" value="1"/>
</dbReference>
<dbReference type="PANTHER" id="PTHR30518:SF2">
    <property type="entry name" value="ENDOLYTIC MUREIN TRANSGLYCOSYLASE"/>
    <property type="match status" value="1"/>
</dbReference>
<evidence type="ECO:0000313" key="10">
    <source>
        <dbReference type="Proteomes" id="UP001059617"/>
    </source>
</evidence>
<reference evidence="9" key="1">
    <citation type="submission" date="2021-04" db="EMBL/GenBank/DDBJ databases">
        <authorList>
            <person name="Hartkoorn R.C."/>
            <person name="Beaudoing E."/>
            <person name="Hot D."/>
        </authorList>
    </citation>
    <scope>NUCLEOTIDE SEQUENCE</scope>
    <source>
        <strain evidence="9">NRRL B-16292</strain>
    </source>
</reference>
<keyword evidence="5 7" id="KW-0456">Lyase</keyword>
<protein>
    <recommendedName>
        <fullName evidence="7">Endolytic murein transglycosylase</fullName>
        <ecNumber evidence="7">4.2.2.29</ecNumber>
    </recommendedName>
    <alternativeName>
        <fullName evidence="7">Peptidoglycan lytic transglycosylase</fullName>
    </alternativeName>
    <alternativeName>
        <fullName evidence="7">Peptidoglycan polymerization terminase</fullName>
    </alternativeName>
</protein>
<evidence type="ECO:0000256" key="2">
    <source>
        <dbReference type="ARBA" id="ARBA00022692"/>
    </source>
</evidence>
<gene>
    <name evidence="7 9" type="primary">mltG</name>
    <name evidence="9" type="ORF">Dfulv_37000</name>
</gene>
<evidence type="ECO:0000313" key="9">
    <source>
        <dbReference type="EMBL" id="UWP80709.1"/>
    </source>
</evidence>
<dbReference type="NCBIfam" id="TIGR00247">
    <property type="entry name" value="endolytic transglycosylase MltG"/>
    <property type="match status" value="1"/>
</dbReference>
<comment type="similarity">
    <text evidence="7">Belongs to the transglycosylase MltG family.</text>
</comment>
<accession>A0ABY5VU82</accession>
<keyword evidence="2 7" id="KW-0812">Transmembrane</keyword>
<evidence type="ECO:0000256" key="3">
    <source>
        <dbReference type="ARBA" id="ARBA00022989"/>
    </source>
</evidence>
<dbReference type="Gene3D" id="3.30.1490.480">
    <property type="entry name" value="Endolytic murein transglycosylase"/>
    <property type="match status" value="1"/>
</dbReference>
<dbReference type="Proteomes" id="UP001059617">
    <property type="component" value="Chromosome"/>
</dbReference>
<keyword evidence="3 7" id="KW-1133">Transmembrane helix</keyword>
<dbReference type="RefSeq" id="WP_259858466.1">
    <property type="nucleotide sequence ID" value="NZ_BAAAST010000101.1"/>
</dbReference>
<evidence type="ECO:0000256" key="7">
    <source>
        <dbReference type="HAMAP-Rule" id="MF_02065"/>
    </source>
</evidence>
<evidence type="ECO:0000256" key="6">
    <source>
        <dbReference type="ARBA" id="ARBA00023316"/>
    </source>
</evidence>
<proteinExistence type="inferred from homology"/>
<dbReference type="EMBL" id="CP073720">
    <property type="protein sequence ID" value="UWP80709.1"/>
    <property type="molecule type" value="Genomic_DNA"/>
</dbReference>
<comment type="catalytic activity">
    <reaction evidence="7">
        <text>a peptidoglycan chain = a peptidoglycan chain with N-acetyl-1,6-anhydromuramyl-[peptide] at the reducing end + a peptidoglycan chain with N-acetylglucosamine at the non-reducing end.</text>
        <dbReference type="EC" id="4.2.2.29"/>
    </reaction>
</comment>
<dbReference type="EC" id="4.2.2.29" evidence="7"/>
<sequence>MNELDLAWEEEERPRHRRRAASGPVRRKKKGRGGKTFLAFFISLLVIGGLAVGVYAGVDRVKDLFAAPDYNGGGSGEVTVEVKKGDTALGIAQTLLDAGVVKSTKAFVEAAKKNEERSKKIQPGFYKLRKQMRAADALSLLADPKNKVVDRVTIPEGLTIKATFEALSKQTGIKVEDFAAAAKDPIALGVPDFWFNRTDGKKVNKTVEGFLFPDTYEFGPSDDATAILKKMVARFMAVVQELDIVNVAQGKDLMPFAALINASLVQAEAGTVADMPKVARVIYNRLNKKPPMNLEFDSTTNYWRELNGMPRKHNLTTAELTDPKNEYRTYGQAGLPPGPIGNPGKEALNAALNPTPNEKWLYFVLIDKDKNSAFTDDYNQHLRNIETAKKNGAY</sequence>
<dbReference type="Pfam" id="PF02618">
    <property type="entry name" value="YceG"/>
    <property type="match status" value="1"/>
</dbReference>
<keyword evidence="10" id="KW-1185">Reference proteome</keyword>
<evidence type="ECO:0000256" key="5">
    <source>
        <dbReference type="ARBA" id="ARBA00023239"/>
    </source>
</evidence>
<name>A0ABY5VU82_9ACTN</name>
<evidence type="ECO:0000256" key="1">
    <source>
        <dbReference type="ARBA" id="ARBA00022475"/>
    </source>
</evidence>
<feature type="site" description="Important for catalytic activity" evidence="7">
    <location>
        <position position="268"/>
    </location>
</feature>
<keyword evidence="6 7" id="KW-0961">Cell wall biogenesis/degradation</keyword>
<dbReference type="CDD" id="cd08010">
    <property type="entry name" value="MltG_like"/>
    <property type="match status" value="1"/>
</dbReference>
<evidence type="ECO:0000256" key="4">
    <source>
        <dbReference type="ARBA" id="ARBA00023136"/>
    </source>
</evidence>
<organism evidence="9 10">
    <name type="scientific">Dactylosporangium fulvum</name>
    <dbReference type="NCBI Taxonomy" id="53359"/>
    <lineage>
        <taxon>Bacteria</taxon>
        <taxon>Bacillati</taxon>
        <taxon>Actinomycetota</taxon>
        <taxon>Actinomycetes</taxon>
        <taxon>Micromonosporales</taxon>
        <taxon>Micromonosporaceae</taxon>
        <taxon>Dactylosporangium</taxon>
    </lineage>
</organism>
<feature type="compositionally biased region" description="Basic residues" evidence="8">
    <location>
        <begin position="15"/>
        <end position="31"/>
    </location>
</feature>
<keyword evidence="1 7" id="KW-1003">Cell membrane</keyword>
<feature type="region of interest" description="Disordered" evidence="8">
    <location>
        <begin position="1"/>
        <end position="31"/>
    </location>
</feature>
<dbReference type="HAMAP" id="MF_02065">
    <property type="entry name" value="MltG"/>
    <property type="match status" value="1"/>
</dbReference>
<feature type="compositionally biased region" description="Acidic residues" evidence="8">
    <location>
        <begin position="1"/>
        <end position="11"/>
    </location>
</feature>
<dbReference type="InterPro" id="IPR003770">
    <property type="entry name" value="MLTG-like"/>
</dbReference>
<comment type="function">
    <text evidence="7">Functions as a peptidoglycan terminase that cleaves nascent peptidoglycan strands endolytically to terminate their elongation.</text>
</comment>
<evidence type="ECO:0000256" key="8">
    <source>
        <dbReference type="SAM" id="MobiDB-lite"/>
    </source>
</evidence>